<evidence type="ECO:0000259" key="6">
    <source>
        <dbReference type="Pfam" id="PF17802"/>
    </source>
</evidence>
<accession>A0ABU0DXZ0</accession>
<dbReference type="PANTHER" id="PTHR36108:SF13">
    <property type="entry name" value="COLOSSIN-B-RELATED"/>
    <property type="match status" value="1"/>
</dbReference>
<dbReference type="InterPro" id="IPR013783">
    <property type="entry name" value="Ig-like_fold"/>
</dbReference>
<gene>
    <name evidence="7" type="ORF">J2S15_000230</name>
</gene>
<proteinExistence type="inferred from homology"/>
<feature type="chain" id="PRO_5045252135" description="SpaA-like prealbumin fold domain-containing protein" evidence="5">
    <location>
        <begin position="29"/>
        <end position="987"/>
    </location>
</feature>
<evidence type="ECO:0000256" key="3">
    <source>
        <dbReference type="ARBA" id="ARBA00022729"/>
    </source>
</evidence>
<dbReference type="InterPro" id="IPR041033">
    <property type="entry name" value="SpaA_PFL_dom_1"/>
</dbReference>
<dbReference type="EMBL" id="JAUSUR010000001">
    <property type="protein sequence ID" value="MDQ0359499.1"/>
    <property type="molecule type" value="Genomic_DNA"/>
</dbReference>
<dbReference type="Pfam" id="PF17802">
    <property type="entry name" value="SpaA"/>
    <property type="match status" value="4"/>
</dbReference>
<organism evidence="7 8">
    <name type="scientific">Breznakia pachnodae</name>
    <dbReference type="NCBI Taxonomy" id="265178"/>
    <lineage>
        <taxon>Bacteria</taxon>
        <taxon>Bacillati</taxon>
        <taxon>Bacillota</taxon>
        <taxon>Erysipelotrichia</taxon>
        <taxon>Erysipelotrichales</taxon>
        <taxon>Erysipelotrichaceae</taxon>
        <taxon>Breznakia</taxon>
    </lineage>
</organism>
<feature type="domain" description="SpaA-like prealbumin fold" evidence="6">
    <location>
        <begin position="731"/>
        <end position="812"/>
    </location>
</feature>
<keyword evidence="3 5" id="KW-0732">Signal</keyword>
<evidence type="ECO:0000256" key="2">
    <source>
        <dbReference type="ARBA" id="ARBA00022525"/>
    </source>
</evidence>
<keyword evidence="4" id="KW-0472">Membrane</keyword>
<dbReference type="SUPFAM" id="SSF49478">
    <property type="entry name" value="Cna protein B-type domain"/>
    <property type="match status" value="1"/>
</dbReference>
<feature type="domain" description="SpaA-like prealbumin fold" evidence="6">
    <location>
        <begin position="282"/>
        <end position="381"/>
    </location>
</feature>
<sequence length="987" mass="111784">MKKRKYKLLSILGVIAMLISLFPVTLQAQTPTLSFEFPYPLSYDKNDKWNIGIDQTVHTEIDFANYSRMYVDNNKVRCSQLGIIAVAGAQYTVDLLDTKEYPEKVKERLKDIEAFGYGMNNDTSDEMDFATSIRIWQELNAYNSNELAKPTHIHPDIQSKIDIINQRLSIKEKNVSFQNNTIQLIGYGEKYGITLNDSENVFQHYINKNIDGVHYKRSGNTIKVWVKRGDYPSGTLEFQLFPTNKSDVSLAYSSVNKSQDVIYLSGAKPKTMSISYQVNEGEVELKKQDIETGTISQGNASLFENGNYRLYYAKDVVINNTVVHKENELVSEINIGKDLSMVWKQLICADYYIQESNAPTGYLLDSTKHYFSINKDNKKVTLLSKEQVKKQGAEIIKISSNGESSEVIYLEGAEFSGKLLSEVNEKGKENAAVITSVTTDQNGYAKIPELPYGTYIFYETKTPEGYLTAQPFIIEITQDSRDPLPVRVVNNVPFEAYIHGIKQNGTTAQTITLTSAVFELYDSNGDVVSFKLGNKELTKLSTDENGVFSTPLKIKSGVYTIKEIETPKGFIKLELPITVTVSNDTISYDDKGNAFVEIKISNERPEGKVLLSKVFEENENLDNETLEAGFEIRTSTPIIDPTDGSVEYEKGSIIKNPNRQDGLFVVKQYETIEIDHLPIGAEGSTFIFSEKIVPTGYQKIEDFTIEFKITDDTTKTYTIQKEVENKIITLDIEIIKTNEFTNEVILDKDFEFTMYEDLECTKIVESAKGNLSVGSVYFKNIPYGATRYFKETNAPEGYLLSDEVIKVVFDEQYLDIGGVIQIEYTNKPIPKVSTLAKGKANQKTFDPNVKNTILDITQTEDFDISIIYDRTTEVISKKDNKAIFTINDTVSFEQKDTESVIELIIPANTVTEDGEYYIAQHYYDSSNGELYLSHNDANDKNQSIKFQTKKQPKTYDPTYANGWLSLIGLSIITITSLLYWKREKLHK</sequence>
<comment type="caution">
    <text evidence="7">The sequence shown here is derived from an EMBL/GenBank/DDBJ whole genome shotgun (WGS) entry which is preliminary data.</text>
</comment>
<evidence type="ECO:0000256" key="5">
    <source>
        <dbReference type="SAM" id="SignalP"/>
    </source>
</evidence>
<feature type="domain" description="SpaA-like prealbumin fold" evidence="6">
    <location>
        <begin position="409"/>
        <end position="480"/>
    </location>
</feature>
<feature type="transmembrane region" description="Helical" evidence="4">
    <location>
        <begin position="962"/>
        <end position="980"/>
    </location>
</feature>
<dbReference type="PANTHER" id="PTHR36108">
    <property type="entry name" value="COLOSSIN-B-RELATED"/>
    <property type="match status" value="1"/>
</dbReference>
<comment type="similarity">
    <text evidence="1">Belongs to the serine-aspartate repeat-containing protein (SDr) family.</text>
</comment>
<keyword evidence="8" id="KW-1185">Reference proteome</keyword>
<keyword evidence="4" id="KW-0812">Transmembrane</keyword>
<dbReference type="Gene3D" id="2.60.40.10">
    <property type="entry name" value="Immunoglobulins"/>
    <property type="match status" value="4"/>
</dbReference>
<feature type="domain" description="SpaA-like prealbumin fold" evidence="6">
    <location>
        <begin position="512"/>
        <end position="587"/>
    </location>
</feature>
<dbReference type="Proteomes" id="UP001230220">
    <property type="component" value="Unassembled WGS sequence"/>
</dbReference>
<evidence type="ECO:0000313" key="8">
    <source>
        <dbReference type="Proteomes" id="UP001230220"/>
    </source>
</evidence>
<evidence type="ECO:0000256" key="4">
    <source>
        <dbReference type="SAM" id="Phobius"/>
    </source>
</evidence>
<name>A0ABU0DXZ0_9FIRM</name>
<evidence type="ECO:0000313" key="7">
    <source>
        <dbReference type="EMBL" id="MDQ0359499.1"/>
    </source>
</evidence>
<keyword evidence="2" id="KW-0964">Secreted</keyword>
<protein>
    <recommendedName>
        <fullName evidence="6">SpaA-like prealbumin fold domain-containing protein</fullName>
    </recommendedName>
</protein>
<dbReference type="RefSeq" id="WP_307404660.1">
    <property type="nucleotide sequence ID" value="NZ_JAUSUR010000001.1"/>
</dbReference>
<feature type="signal peptide" evidence="5">
    <location>
        <begin position="1"/>
        <end position="28"/>
    </location>
</feature>
<keyword evidence="4" id="KW-1133">Transmembrane helix</keyword>
<evidence type="ECO:0000256" key="1">
    <source>
        <dbReference type="ARBA" id="ARBA00007257"/>
    </source>
</evidence>
<reference evidence="7 8" key="1">
    <citation type="submission" date="2023-07" db="EMBL/GenBank/DDBJ databases">
        <title>Genomic Encyclopedia of Type Strains, Phase IV (KMG-IV): sequencing the most valuable type-strain genomes for metagenomic binning, comparative biology and taxonomic classification.</title>
        <authorList>
            <person name="Goeker M."/>
        </authorList>
    </citation>
    <scope>NUCLEOTIDE SEQUENCE [LARGE SCALE GENOMIC DNA]</scope>
    <source>
        <strain evidence="7 8">DSM 16784</strain>
    </source>
</reference>